<evidence type="ECO:0000256" key="11">
    <source>
        <dbReference type="SAM" id="SignalP"/>
    </source>
</evidence>
<gene>
    <name evidence="12" type="ORF">CTAYLR_009064</name>
</gene>
<evidence type="ECO:0000256" key="10">
    <source>
        <dbReference type="ARBA" id="ARBA00030599"/>
    </source>
</evidence>
<evidence type="ECO:0000313" key="12">
    <source>
        <dbReference type="EMBL" id="KAJ8610292.1"/>
    </source>
</evidence>
<keyword evidence="13" id="KW-1185">Reference proteome</keyword>
<feature type="signal peptide" evidence="11">
    <location>
        <begin position="1"/>
        <end position="17"/>
    </location>
</feature>
<keyword evidence="11" id="KW-0732">Signal</keyword>
<accession>A0AAD7UKG6</accession>
<dbReference type="SUPFAM" id="SSF51366">
    <property type="entry name" value="Ribulose-phoshate binding barrel"/>
    <property type="match status" value="1"/>
</dbReference>
<name>A0AAD7UKG6_9STRA</name>
<evidence type="ECO:0000256" key="6">
    <source>
        <dbReference type="ARBA" id="ARBA00009541"/>
    </source>
</evidence>
<dbReference type="PANTHER" id="PTHR11749">
    <property type="entry name" value="RIBULOSE-5-PHOSPHATE-3-EPIMERASE"/>
    <property type="match status" value="1"/>
</dbReference>
<comment type="caution">
    <text evidence="12">The sequence shown here is derived from an EMBL/GenBank/DDBJ whole genome shotgun (WGS) entry which is preliminary data.</text>
</comment>
<dbReference type="GO" id="GO:0046872">
    <property type="term" value="F:metal ion binding"/>
    <property type="evidence" value="ECO:0007669"/>
    <property type="project" value="UniProtKB-KW"/>
</dbReference>
<dbReference type="Gene3D" id="3.20.20.70">
    <property type="entry name" value="Aldolase class I"/>
    <property type="match status" value="1"/>
</dbReference>
<comment type="cofactor">
    <cofactor evidence="4">
        <name>Zn(2+)</name>
        <dbReference type="ChEBI" id="CHEBI:29105"/>
    </cofactor>
</comment>
<dbReference type="InterPro" id="IPR013785">
    <property type="entry name" value="Aldolase_TIM"/>
</dbReference>
<evidence type="ECO:0000256" key="5">
    <source>
        <dbReference type="ARBA" id="ARBA00001954"/>
    </source>
</evidence>
<evidence type="ECO:0000313" key="13">
    <source>
        <dbReference type="Proteomes" id="UP001230188"/>
    </source>
</evidence>
<evidence type="ECO:0000256" key="4">
    <source>
        <dbReference type="ARBA" id="ARBA00001947"/>
    </source>
</evidence>
<keyword evidence="8" id="KW-0479">Metal-binding</keyword>
<sequence>MMVGLFVLVVSADLAHSLSATTQHRATRVEALRRASGQGTIVVSPSLAKANLCCLGEEVKAVVDAGAEWLHLSVQDGRMVPKISFGTPLVAAVRKVVPEEIILDVKLSVVEPEHRLRDFVEAGADILSVHPEATLQLPAVINAIDAAGCATGAVLNPGTSVSTIEPILDRLDVIVVMLVNPGWGGPKYLETALDKIKTLRALCAKRGLHPWIEVDGGISSKNAPALLQAGANALVAGGSVFTADDKRAAIGALKGGTAPPRVPA</sequence>
<comment type="cofactor">
    <cofactor evidence="5">
        <name>Fe(2+)</name>
        <dbReference type="ChEBI" id="CHEBI:29033"/>
    </cofactor>
</comment>
<protein>
    <recommendedName>
        <fullName evidence="7">ribulose-phosphate 3-epimerase</fullName>
        <ecNumber evidence="7">5.1.3.1</ecNumber>
    </recommendedName>
    <alternativeName>
        <fullName evidence="10">Pentose-5-phosphate 3-epimerase</fullName>
    </alternativeName>
</protein>
<proteinExistence type="inferred from homology"/>
<reference evidence="12" key="1">
    <citation type="submission" date="2023-01" db="EMBL/GenBank/DDBJ databases">
        <title>Metagenome sequencing of chrysophaentin producing Chrysophaeum taylorii.</title>
        <authorList>
            <person name="Davison J."/>
            <person name="Bewley C."/>
        </authorList>
    </citation>
    <scope>NUCLEOTIDE SEQUENCE</scope>
    <source>
        <strain evidence="12">NIES-1699</strain>
    </source>
</reference>
<evidence type="ECO:0000256" key="3">
    <source>
        <dbReference type="ARBA" id="ARBA00001941"/>
    </source>
</evidence>
<dbReference type="FunFam" id="3.20.20.70:FF:000004">
    <property type="entry name" value="Ribulose-phosphate 3-epimerase"/>
    <property type="match status" value="1"/>
</dbReference>
<comment type="catalytic activity">
    <reaction evidence="1">
        <text>D-ribulose 5-phosphate = D-xylulose 5-phosphate</text>
        <dbReference type="Rhea" id="RHEA:13677"/>
        <dbReference type="ChEBI" id="CHEBI:57737"/>
        <dbReference type="ChEBI" id="CHEBI:58121"/>
        <dbReference type="EC" id="5.1.3.1"/>
    </reaction>
</comment>
<keyword evidence="9" id="KW-0413">Isomerase</keyword>
<dbReference type="Proteomes" id="UP001230188">
    <property type="component" value="Unassembled WGS sequence"/>
</dbReference>
<dbReference type="CDD" id="cd00429">
    <property type="entry name" value="RPE"/>
    <property type="match status" value="1"/>
</dbReference>
<dbReference type="EMBL" id="JAQMWT010000110">
    <property type="protein sequence ID" value="KAJ8610292.1"/>
    <property type="molecule type" value="Genomic_DNA"/>
</dbReference>
<evidence type="ECO:0000256" key="2">
    <source>
        <dbReference type="ARBA" id="ARBA00001936"/>
    </source>
</evidence>
<dbReference type="EC" id="5.1.3.1" evidence="7"/>
<dbReference type="InterPro" id="IPR000056">
    <property type="entry name" value="Ribul_P_3_epim-like"/>
</dbReference>
<comment type="cofactor">
    <cofactor evidence="2">
        <name>Mn(2+)</name>
        <dbReference type="ChEBI" id="CHEBI:29035"/>
    </cofactor>
</comment>
<organism evidence="12 13">
    <name type="scientific">Chrysophaeum taylorii</name>
    <dbReference type="NCBI Taxonomy" id="2483200"/>
    <lineage>
        <taxon>Eukaryota</taxon>
        <taxon>Sar</taxon>
        <taxon>Stramenopiles</taxon>
        <taxon>Ochrophyta</taxon>
        <taxon>Pelagophyceae</taxon>
        <taxon>Pelagomonadales</taxon>
        <taxon>Pelagomonadaceae</taxon>
        <taxon>Chrysophaeum</taxon>
    </lineage>
</organism>
<evidence type="ECO:0000256" key="1">
    <source>
        <dbReference type="ARBA" id="ARBA00001782"/>
    </source>
</evidence>
<feature type="chain" id="PRO_5042268372" description="ribulose-phosphate 3-epimerase" evidence="11">
    <location>
        <begin position="18"/>
        <end position="264"/>
    </location>
</feature>
<evidence type="ECO:0000256" key="9">
    <source>
        <dbReference type="ARBA" id="ARBA00023235"/>
    </source>
</evidence>
<dbReference type="AlphaFoldDB" id="A0AAD7UKG6"/>
<evidence type="ECO:0000256" key="8">
    <source>
        <dbReference type="ARBA" id="ARBA00022723"/>
    </source>
</evidence>
<dbReference type="GO" id="GO:0005737">
    <property type="term" value="C:cytoplasm"/>
    <property type="evidence" value="ECO:0007669"/>
    <property type="project" value="UniProtKB-ARBA"/>
</dbReference>
<dbReference type="GO" id="GO:0004750">
    <property type="term" value="F:D-ribulose-phosphate 3-epimerase activity"/>
    <property type="evidence" value="ECO:0007669"/>
    <property type="project" value="UniProtKB-EC"/>
</dbReference>
<evidence type="ECO:0000256" key="7">
    <source>
        <dbReference type="ARBA" id="ARBA00013188"/>
    </source>
</evidence>
<comment type="cofactor">
    <cofactor evidence="3">
        <name>Co(2+)</name>
        <dbReference type="ChEBI" id="CHEBI:48828"/>
    </cofactor>
</comment>
<dbReference type="NCBIfam" id="NF004076">
    <property type="entry name" value="PRK05581.1-4"/>
    <property type="match status" value="1"/>
</dbReference>
<dbReference type="InterPro" id="IPR011060">
    <property type="entry name" value="RibuloseP-bd_barrel"/>
</dbReference>
<dbReference type="Pfam" id="PF00834">
    <property type="entry name" value="Ribul_P_3_epim"/>
    <property type="match status" value="1"/>
</dbReference>
<dbReference type="GO" id="GO:0005975">
    <property type="term" value="P:carbohydrate metabolic process"/>
    <property type="evidence" value="ECO:0007669"/>
    <property type="project" value="InterPro"/>
</dbReference>
<comment type="similarity">
    <text evidence="6">Belongs to the ribulose-phosphate 3-epimerase family.</text>
</comment>